<feature type="domain" description="Terpene synthase N-terminal" evidence="3">
    <location>
        <begin position="34"/>
        <end position="75"/>
    </location>
</feature>
<dbReference type="Pfam" id="PF01397">
    <property type="entry name" value="Terpene_synth"/>
    <property type="match status" value="1"/>
</dbReference>
<dbReference type="SUPFAM" id="SSF48239">
    <property type="entry name" value="Terpenoid cyclases/Protein prenyltransferases"/>
    <property type="match status" value="1"/>
</dbReference>
<evidence type="ECO:0000259" key="4">
    <source>
        <dbReference type="Pfam" id="PF03936"/>
    </source>
</evidence>
<keyword evidence="2" id="KW-0460">Magnesium</keyword>
<evidence type="ECO:0000259" key="3">
    <source>
        <dbReference type="Pfam" id="PF01397"/>
    </source>
</evidence>
<dbReference type="AlphaFoldDB" id="A0A438DCN5"/>
<dbReference type="PANTHER" id="PTHR31225:SF241">
    <property type="entry name" value="TERPENE SYNTHASE FAMILY, METAL-BINDING DOMAIN PROTEIN"/>
    <property type="match status" value="1"/>
</dbReference>
<dbReference type="SUPFAM" id="SSF48576">
    <property type="entry name" value="Terpenoid synthases"/>
    <property type="match status" value="1"/>
</dbReference>
<dbReference type="Proteomes" id="UP000288805">
    <property type="component" value="Unassembled WGS sequence"/>
</dbReference>
<gene>
    <name evidence="5" type="primary">ValCS_68</name>
    <name evidence="5" type="ORF">CK203_081141</name>
</gene>
<evidence type="ECO:0000313" key="5">
    <source>
        <dbReference type="EMBL" id="RVW33220.1"/>
    </source>
</evidence>
<dbReference type="GO" id="GO:0016114">
    <property type="term" value="P:terpenoid biosynthetic process"/>
    <property type="evidence" value="ECO:0007669"/>
    <property type="project" value="InterPro"/>
</dbReference>
<dbReference type="GO" id="GO:0000287">
    <property type="term" value="F:magnesium ion binding"/>
    <property type="evidence" value="ECO:0007669"/>
    <property type="project" value="InterPro"/>
</dbReference>
<evidence type="ECO:0000256" key="2">
    <source>
        <dbReference type="ARBA" id="ARBA00022842"/>
    </source>
</evidence>
<evidence type="ECO:0000256" key="1">
    <source>
        <dbReference type="ARBA" id="ARBA00022723"/>
    </source>
</evidence>
<dbReference type="PANTHER" id="PTHR31225">
    <property type="entry name" value="OS04G0344100 PROTEIN-RELATED"/>
    <property type="match status" value="1"/>
</dbReference>
<dbReference type="GO" id="GO:0010333">
    <property type="term" value="F:terpene synthase activity"/>
    <property type="evidence" value="ECO:0007669"/>
    <property type="project" value="InterPro"/>
</dbReference>
<reference evidence="5 6" key="1">
    <citation type="journal article" date="2018" name="PLoS Genet.">
        <title>Population sequencing reveals clonal diversity and ancestral inbreeding in the grapevine cultivar Chardonnay.</title>
        <authorList>
            <person name="Roach M.J."/>
            <person name="Johnson D.L."/>
            <person name="Bohlmann J."/>
            <person name="van Vuuren H.J."/>
            <person name="Jones S.J."/>
            <person name="Pretorius I.S."/>
            <person name="Schmidt S.A."/>
            <person name="Borneman A.R."/>
        </authorList>
    </citation>
    <scope>NUCLEOTIDE SEQUENCE [LARGE SCALE GENOMIC DNA]</scope>
    <source>
        <strain evidence="6">cv. Chardonnay</strain>
        <tissue evidence="5">Leaf</tissue>
    </source>
</reference>
<protein>
    <submittedName>
        <fullName evidence="5">Valencene synthase</fullName>
    </submittedName>
</protein>
<dbReference type="Gene3D" id="1.10.600.10">
    <property type="entry name" value="Farnesyl Diphosphate Synthase"/>
    <property type="match status" value="2"/>
</dbReference>
<dbReference type="Gene3D" id="1.50.10.130">
    <property type="entry name" value="Terpene synthase, N-terminal domain"/>
    <property type="match status" value="2"/>
</dbReference>
<dbReference type="InterPro" id="IPR001906">
    <property type="entry name" value="Terpene_synth_N"/>
</dbReference>
<dbReference type="InterPro" id="IPR008949">
    <property type="entry name" value="Isoprenoid_synthase_dom_sf"/>
</dbReference>
<dbReference type="InterPro" id="IPR008930">
    <property type="entry name" value="Terpenoid_cyclase/PrenylTrfase"/>
</dbReference>
<accession>A0A438DCN5</accession>
<dbReference type="InterPro" id="IPR036965">
    <property type="entry name" value="Terpene_synth_N_sf"/>
</dbReference>
<keyword evidence="1" id="KW-0479">Metal-binding</keyword>
<sequence>MSYTPEDEETRACKEKQVEDLKEEIRRKLMNAAGDLFNVALKFWLLKQDGYNISCGTFNKFKDEKGNFKKALISDDEALAFTTTHLRSMVEHLEYLLAEQVAHALKQPIRKGLERLEARQILTEIIAMTSIVDDIYDTYGTLEVLKLFTKAIESIDHLPKYVKLCYVELLHVYKEIEEEMDKEGNQYQMKNQVRAYFYEGKCFHEGHKPTIEEYMSMGEILTKEAFDWVISDPKIITTSTVIGRLMDDINSHKVL</sequence>
<evidence type="ECO:0000313" key="6">
    <source>
        <dbReference type="Proteomes" id="UP000288805"/>
    </source>
</evidence>
<dbReference type="InterPro" id="IPR050148">
    <property type="entry name" value="Terpene_synthase-like"/>
</dbReference>
<comment type="caution">
    <text evidence="5">The sequence shown here is derived from an EMBL/GenBank/DDBJ whole genome shotgun (WGS) entry which is preliminary data.</text>
</comment>
<dbReference type="EMBL" id="QGNW01001688">
    <property type="protein sequence ID" value="RVW33220.1"/>
    <property type="molecule type" value="Genomic_DNA"/>
</dbReference>
<name>A0A438DCN5_VITVI</name>
<organism evidence="5 6">
    <name type="scientific">Vitis vinifera</name>
    <name type="common">Grape</name>
    <dbReference type="NCBI Taxonomy" id="29760"/>
    <lineage>
        <taxon>Eukaryota</taxon>
        <taxon>Viridiplantae</taxon>
        <taxon>Streptophyta</taxon>
        <taxon>Embryophyta</taxon>
        <taxon>Tracheophyta</taxon>
        <taxon>Spermatophyta</taxon>
        <taxon>Magnoliopsida</taxon>
        <taxon>eudicotyledons</taxon>
        <taxon>Gunneridae</taxon>
        <taxon>Pentapetalae</taxon>
        <taxon>rosids</taxon>
        <taxon>Vitales</taxon>
        <taxon>Vitaceae</taxon>
        <taxon>Viteae</taxon>
        <taxon>Vitis</taxon>
    </lineage>
</organism>
<dbReference type="Pfam" id="PF03936">
    <property type="entry name" value="Terpene_synth_C"/>
    <property type="match status" value="1"/>
</dbReference>
<feature type="domain" description="Terpene synthase metal-binding" evidence="4">
    <location>
        <begin position="117"/>
        <end position="219"/>
    </location>
</feature>
<dbReference type="InterPro" id="IPR005630">
    <property type="entry name" value="Terpene_synthase_metal-bd"/>
</dbReference>
<proteinExistence type="predicted"/>